<dbReference type="OrthoDB" id="275057at2759"/>
<dbReference type="Proteomes" id="UP000030665">
    <property type="component" value="Unassembled WGS sequence"/>
</dbReference>
<gene>
    <name evidence="2" type="ORF">TTRE_0000777901</name>
</gene>
<dbReference type="SUPFAM" id="SSF52029">
    <property type="entry name" value="GroEL apical domain-like"/>
    <property type="match status" value="1"/>
</dbReference>
<proteinExistence type="predicted"/>
<keyword evidence="1" id="KW-0812">Transmembrane</keyword>
<dbReference type="EMBL" id="HG806593">
    <property type="protein sequence ID" value="CDW59445.1"/>
    <property type="molecule type" value="Genomic_DNA"/>
</dbReference>
<dbReference type="STRING" id="36087.A0A077ZLD0"/>
<name>A0A077ZLD0_TRITR</name>
<keyword evidence="3" id="KW-1185">Reference proteome</keyword>
<dbReference type="InterPro" id="IPR002423">
    <property type="entry name" value="Cpn60/GroEL/TCP-1"/>
</dbReference>
<dbReference type="Pfam" id="PF00118">
    <property type="entry name" value="Cpn60_TCP1"/>
    <property type="match status" value="1"/>
</dbReference>
<dbReference type="InterPro" id="IPR027409">
    <property type="entry name" value="GroEL-like_apical_dom_sf"/>
</dbReference>
<dbReference type="AlphaFoldDB" id="A0A077ZLD0"/>
<evidence type="ECO:0000313" key="3">
    <source>
        <dbReference type="Proteomes" id="UP000030665"/>
    </source>
</evidence>
<evidence type="ECO:0000313" key="2">
    <source>
        <dbReference type="EMBL" id="CDW59445.1"/>
    </source>
</evidence>
<accession>A0A077ZLD0</accession>
<reference evidence="2" key="1">
    <citation type="submission" date="2014-01" db="EMBL/GenBank/DDBJ databases">
        <authorList>
            <person name="Aslett M."/>
        </authorList>
    </citation>
    <scope>NUCLEOTIDE SEQUENCE</scope>
</reference>
<organism evidence="2 3">
    <name type="scientific">Trichuris trichiura</name>
    <name type="common">Whipworm</name>
    <name type="synonym">Trichocephalus trichiurus</name>
    <dbReference type="NCBI Taxonomy" id="36087"/>
    <lineage>
        <taxon>Eukaryota</taxon>
        <taxon>Metazoa</taxon>
        <taxon>Ecdysozoa</taxon>
        <taxon>Nematoda</taxon>
        <taxon>Enoplea</taxon>
        <taxon>Dorylaimia</taxon>
        <taxon>Trichinellida</taxon>
        <taxon>Trichuridae</taxon>
        <taxon>Trichuris</taxon>
    </lineage>
</organism>
<keyword evidence="1" id="KW-1133">Transmembrane helix</keyword>
<dbReference type="GO" id="GO:0005524">
    <property type="term" value="F:ATP binding"/>
    <property type="evidence" value="ECO:0007669"/>
    <property type="project" value="InterPro"/>
</dbReference>
<keyword evidence="1" id="KW-0472">Membrane</keyword>
<reference evidence="2" key="2">
    <citation type="submission" date="2014-03" db="EMBL/GenBank/DDBJ databases">
        <title>The whipworm genome and dual-species transcriptomics of an intimate host-pathogen interaction.</title>
        <authorList>
            <person name="Foth B.J."/>
            <person name="Tsai I.J."/>
            <person name="Reid A.J."/>
            <person name="Bancroft A.J."/>
            <person name="Nichol S."/>
            <person name="Tracey A."/>
            <person name="Holroyd N."/>
            <person name="Cotton J.A."/>
            <person name="Stanley E.J."/>
            <person name="Zarowiecki M."/>
            <person name="Liu J.Z."/>
            <person name="Huckvale T."/>
            <person name="Cooper P.J."/>
            <person name="Grencis R.K."/>
            <person name="Berriman M."/>
        </authorList>
    </citation>
    <scope>NUCLEOTIDE SEQUENCE [LARGE SCALE GENOMIC DNA]</scope>
</reference>
<dbReference type="Gene3D" id="3.50.7.10">
    <property type="entry name" value="GroEL"/>
    <property type="match status" value="1"/>
</dbReference>
<evidence type="ECO:0000256" key="1">
    <source>
        <dbReference type="SAM" id="Phobius"/>
    </source>
</evidence>
<sequence length="98" mass="10867">MAVDTIKLVTVDTPFGKQIDSFYISYSVVFIFPAGVSDLARHFLVMKNISMIRRIKRTDSDRLAILTGATVVHDPVDVTERDGGTKASEFYAEPIGDE</sequence>
<protein>
    <submittedName>
        <fullName evidence="2">Cpn60 TCP1 domain containing protein</fullName>
    </submittedName>
</protein>
<feature type="transmembrane region" description="Helical" evidence="1">
    <location>
        <begin position="23"/>
        <end position="44"/>
    </location>
</feature>